<dbReference type="VEuPathDB" id="FungiDB:HpaG802485"/>
<accession>M4B882</accession>
<sequence>MQSRSRRHRCSSTNRLVNRRKKGTSGKCRLRATQLEPSNDKGLCDPTSQDGGDRFLYCERDGIMMKFNNHMETPIIKPLVRHC</sequence>
<dbReference type="AlphaFoldDB" id="M4B882"/>
<organism evidence="2 3">
    <name type="scientific">Hyaloperonospora arabidopsidis (strain Emoy2)</name>
    <name type="common">Downy mildew agent</name>
    <name type="synonym">Peronospora arabidopsidis</name>
    <dbReference type="NCBI Taxonomy" id="559515"/>
    <lineage>
        <taxon>Eukaryota</taxon>
        <taxon>Sar</taxon>
        <taxon>Stramenopiles</taxon>
        <taxon>Oomycota</taxon>
        <taxon>Peronosporomycetes</taxon>
        <taxon>Peronosporales</taxon>
        <taxon>Peronosporaceae</taxon>
        <taxon>Hyaloperonospora</taxon>
    </lineage>
</organism>
<protein>
    <submittedName>
        <fullName evidence="2">Uncharacterized protein</fullName>
    </submittedName>
</protein>
<feature type="region of interest" description="Disordered" evidence="1">
    <location>
        <begin position="1"/>
        <end position="28"/>
    </location>
</feature>
<keyword evidence="3" id="KW-1185">Reference proteome</keyword>
<dbReference type="HOGENOM" id="CLU_2547401_0_0_1"/>
<feature type="compositionally biased region" description="Basic residues" evidence="1">
    <location>
        <begin position="1"/>
        <end position="10"/>
    </location>
</feature>
<dbReference type="InParanoid" id="M4B882"/>
<reference evidence="3" key="1">
    <citation type="journal article" date="2010" name="Science">
        <title>Signatures of adaptation to obligate biotrophy in the Hyaloperonospora arabidopsidis genome.</title>
        <authorList>
            <person name="Baxter L."/>
            <person name="Tripathy S."/>
            <person name="Ishaque N."/>
            <person name="Boot N."/>
            <person name="Cabral A."/>
            <person name="Kemen E."/>
            <person name="Thines M."/>
            <person name="Ah-Fong A."/>
            <person name="Anderson R."/>
            <person name="Badejoko W."/>
            <person name="Bittner-Eddy P."/>
            <person name="Boore J.L."/>
            <person name="Chibucos M.C."/>
            <person name="Coates M."/>
            <person name="Dehal P."/>
            <person name="Delehaunty K."/>
            <person name="Dong S."/>
            <person name="Downton P."/>
            <person name="Dumas B."/>
            <person name="Fabro G."/>
            <person name="Fronick C."/>
            <person name="Fuerstenberg S.I."/>
            <person name="Fulton L."/>
            <person name="Gaulin E."/>
            <person name="Govers F."/>
            <person name="Hughes L."/>
            <person name="Humphray S."/>
            <person name="Jiang R.H."/>
            <person name="Judelson H."/>
            <person name="Kamoun S."/>
            <person name="Kyung K."/>
            <person name="Meijer H."/>
            <person name="Minx P."/>
            <person name="Morris P."/>
            <person name="Nelson J."/>
            <person name="Phuntumart V."/>
            <person name="Qutob D."/>
            <person name="Rehmany A."/>
            <person name="Rougon-Cardoso A."/>
            <person name="Ryden P."/>
            <person name="Torto-Alalibo T."/>
            <person name="Studholme D."/>
            <person name="Wang Y."/>
            <person name="Win J."/>
            <person name="Wood J."/>
            <person name="Clifton S.W."/>
            <person name="Rogers J."/>
            <person name="Van den Ackerveken G."/>
            <person name="Jones J.D."/>
            <person name="McDowell J.M."/>
            <person name="Beynon J."/>
            <person name="Tyler B.M."/>
        </authorList>
    </citation>
    <scope>NUCLEOTIDE SEQUENCE [LARGE SCALE GENOMIC DNA]</scope>
    <source>
        <strain evidence="3">Emoy2</strain>
    </source>
</reference>
<dbReference type="EnsemblProtists" id="HpaT802485">
    <property type="protein sequence ID" value="HpaP802485"/>
    <property type="gene ID" value="HpaG802485"/>
</dbReference>
<proteinExistence type="predicted"/>
<evidence type="ECO:0000313" key="3">
    <source>
        <dbReference type="Proteomes" id="UP000011713"/>
    </source>
</evidence>
<dbReference type="EMBL" id="JH597957">
    <property type="status" value="NOT_ANNOTATED_CDS"/>
    <property type="molecule type" value="Genomic_DNA"/>
</dbReference>
<evidence type="ECO:0000313" key="2">
    <source>
        <dbReference type="EnsemblProtists" id="HpaP802485"/>
    </source>
</evidence>
<reference evidence="2" key="2">
    <citation type="submission" date="2015-06" db="UniProtKB">
        <authorList>
            <consortium name="EnsemblProtists"/>
        </authorList>
    </citation>
    <scope>IDENTIFICATION</scope>
    <source>
        <strain evidence="2">Emoy2</strain>
    </source>
</reference>
<dbReference type="Proteomes" id="UP000011713">
    <property type="component" value="Unassembled WGS sequence"/>
</dbReference>
<name>M4B882_HYAAE</name>
<feature type="compositionally biased region" description="Basic residues" evidence="1">
    <location>
        <begin position="17"/>
        <end position="28"/>
    </location>
</feature>
<evidence type="ECO:0000256" key="1">
    <source>
        <dbReference type="SAM" id="MobiDB-lite"/>
    </source>
</evidence>